<evidence type="ECO:0000256" key="1">
    <source>
        <dbReference type="SAM" id="Phobius"/>
    </source>
</evidence>
<dbReference type="EMBL" id="JAUIZM010000004">
    <property type="protein sequence ID" value="KAK1387533.1"/>
    <property type="molecule type" value="Genomic_DNA"/>
</dbReference>
<keyword evidence="1" id="KW-0812">Transmembrane</keyword>
<gene>
    <name evidence="2" type="ORF">POM88_015711</name>
</gene>
<name>A0AAD8ILX0_9APIA</name>
<evidence type="ECO:0000313" key="2">
    <source>
        <dbReference type="EMBL" id="KAK1387533.1"/>
    </source>
</evidence>
<proteinExistence type="predicted"/>
<dbReference type="AlphaFoldDB" id="A0AAD8ILX0"/>
<dbReference type="Proteomes" id="UP001237642">
    <property type="component" value="Unassembled WGS sequence"/>
</dbReference>
<feature type="transmembrane region" description="Helical" evidence="1">
    <location>
        <begin position="130"/>
        <end position="150"/>
    </location>
</feature>
<sequence>MANYLVMLERKRKQAANDVVASGTGTKTDRVPETDMPFFENEEVEPAVRACLLEFICVIISVDYLHVCIVSSPNYLFILMFSPMADDDQKISELSNFLGTLKRCVPLTYASWEHVPESLKDTFWSYTKQLPTLIALQLFYLIGSLISSLLRPALIVV</sequence>
<organism evidence="2 3">
    <name type="scientific">Heracleum sosnowskyi</name>
    <dbReference type="NCBI Taxonomy" id="360622"/>
    <lineage>
        <taxon>Eukaryota</taxon>
        <taxon>Viridiplantae</taxon>
        <taxon>Streptophyta</taxon>
        <taxon>Embryophyta</taxon>
        <taxon>Tracheophyta</taxon>
        <taxon>Spermatophyta</taxon>
        <taxon>Magnoliopsida</taxon>
        <taxon>eudicotyledons</taxon>
        <taxon>Gunneridae</taxon>
        <taxon>Pentapetalae</taxon>
        <taxon>asterids</taxon>
        <taxon>campanulids</taxon>
        <taxon>Apiales</taxon>
        <taxon>Apiaceae</taxon>
        <taxon>Apioideae</taxon>
        <taxon>apioid superclade</taxon>
        <taxon>Tordylieae</taxon>
        <taxon>Tordyliinae</taxon>
        <taxon>Heracleum</taxon>
    </lineage>
</organism>
<evidence type="ECO:0000313" key="3">
    <source>
        <dbReference type="Proteomes" id="UP001237642"/>
    </source>
</evidence>
<keyword evidence="1" id="KW-0472">Membrane</keyword>
<keyword evidence="3" id="KW-1185">Reference proteome</keyword>
<reference evidence="2" key="1">
    <citation type="submission" date="2023-02" db="EMBL/GenBank/DDBJ databases">
        <title>Genome of toxic invasive species Heracleum sosnowskyi carries increased number of genes despite the absence of recent whole-genome duplications.</title>
        <authorList>
            <person name="Schelkunov M."/>
            <person name="Shtratnikova V."/>
            <person name="Makarenko M."/>
            <person name="Klepikova A."/>
            <person name="Omelchenko D."/>
            <person name="Novikova G."/>
            <person name="Obukhova E."/>
            <person name="Bogdanov V."/>
            <person name="Penin A."/>
            <person name="Logacheva M."/>
        </authorList>
    </citation>
    <scope>NUCLEOTIDE SEQUENCE</scope>
    <source>
        <strain evidence="2">Hsosn_3</strain>
        <tissue evidence="2">Leaf</tissue>
    </source>
</reference>
<keyword evidence="1" id="KW-1133">Transmembrane helix</keyword>
<accession>A0AAD8ILX0</accession>
<protein>
    <submittedName>
        <fullName evidence="2">Uncharacterized protein</fullName>
    </submittedName>
</protein>
<reference evidence="2" key="2">
    <citation type="submission" date="2023-05" db="EMBL/GenBank/DDBJ databases">
        <authorList>
            <person name="Schelkunov M.I."/>
        </authorList>
    </citation>
    <scope>NUCLEOTIDE SEQUENCE</scope>
    <source>
        <strain evidence="2">Hsosn_3</strain>
        <tissue evidence="2">Leaf</tissue>
    </source>
</reference>
<comment type="caution">
    <text evidence="2">The sequence shown here is derived from an EMBL/GenBank/DDBJ whole genome shotgun (WGS) entry which is preliminary data.</text>
</comment>